<proteinExistence type="predicted"/>
<protein>
    <submittedName>
        <fullName evidence="1">Uncharacterized protein</fullName>
    </submittedName>
</protein>
<sequence length="75" mass="8481">MEISHRSTCLIFKGSKISNTGRLLKPALAFECRNRSLSHILKSGEETLWRLLFGHIADTQDSRKEQSFVFELSGG</sequence>
<evidence type="ECO:0000313" key="1">
    <source>
        <dbReference type="EMBL" id="ETN79598.1"/>
    </source>
</evidence>
<evidence type="ECO:0000313" key="2">
    <source>
        <dbReference type="Proteomes" id="UP000053676"/>
    </source>
</evidence>
<dbReference type="AlphaFoldDB" id="W2TCM2"/>
<gene>
    <name evidence="1" type="ORF">NECAME_09739</name>
</gene>
<dbReference type="EMBL" id="KI659424">
    <property type="protein sequence ID" value="ETN79598.1"/>
    <property type="molecule type" value="Genomic_DNA"/>
</dbReference>
<dbReference type="KEGG" id="nai:NECAME_09739"/>
<keyword evidence="2" id="KW-1185">Reference proteome</keyword>
<dbReference type="Proteomes" id="UP000053676">
    <property type="component" value="Unassembled WGS sequence"/>
</dbReference>
<accession>W2TCM2</accession>
<name>W2TCM2_NECAM</name>
<organism evidence="1 2">
    <name type="scientific">Necator americanus</name>
    <name type="common">Human hookworm</name>
    <dbReference type="NCBI Taxonomy" id="51031"/>
    <lineage>
        <taxon>Eukaryota</taxon>
        <taxon>Metazoa</taxon>
        <taxon>Ecdysozoa</taxon>
        <taxon>Nematoda</taxon>
        <taxon>Chromadorea</taxon>
        <taxon>Rhabditida</taxon>
        <taxon>Rhabditina</taxon>
        <taxon>Rhabditomorpha</taxon>
        <taxon>Strongyloidea</taxon>
        <taxon>Ancylostomatidae</taxon>
        <taxon>Bunostominae</taxon>
        <taxon>Necator</taxon>
    </lineage>
</organism>
<reference evidence="2" key="1">
    <citation type="journal article" date="2014" name="Nat. Genet.">
        <title>Genome of the human hookworm Necator americanus.</title>
        <authorList>
            <person name="Tang Y.T."/>
            <person name="Gao X."/>
            <person name="Rosa B.A."/>
            <person name="Abubucker S."/>
            <person name="Hallsworth-Pepin K."/>
            <person name="Martin J."/>
            <person name="Tyagi R."/>
            <person name="Heizer E."/>
            <person name="Zhang X."/>
            <person name="Bhonagiri-Palsikar V."/>
            <person name="Minx P."/>
            <person name="Warren W.C."/>
            <person name="Wang Q."/>
            <person name="Zhan B."/>
            <person name="Hotez P.J."/>
            <person name="Sternberg P.W."/>
            <person name="Dougall A."/>
            <person name="Gaze S.T."/>
            <person name="Mulvenna J."/>
            <person name="Sotillo J."/>
            <person name="Ranganathan S."/>
            <person name="Rabelo E.M."/>
            <person name="Wilson R.K."/>
            <person name="Felgner P.L."/>
            <person name="Bethony J."/>
            <person name="Hawdon J.M."/>
            <person name="Gasser R.B."/>
            <person name="Loukas A."/>
            <person name="Mitreva M."/>
        </authorList>
    </citation>
    <scope>NUCLEOTIDE SEQUENCE [LARGE SCALE GENOMIC DNA]</scope>
</reference>